<comment type="caution">
    <text evidence="1">The sequence shown here is derived from an EMBL/GenBank/DDBJ whole genome shotgun (WGS) entry which is preliminary data.</text>
</comment>
<organism evidence="1 2">
    <name type="scientific">Hydnum rufescens UP504</name>
    <dbReference type="NCBI Taxonomy" id="1448309"/>
    <lineage>
        <taxon>Eukaryota</taxon>
        <taxon>Fungi</taxon>
        <taxon>Dikarya</taxon>
        <taxon>Basidiomycota</taxon>
        <taxon>Agaricomycotina</taxon>
        <taxon>Agaricomycetes</taxon>
        <taxon>Cantharellales</taxon>
        <taxon>Hydnaceae</taxon>
        <taxon>Hydnum</taxon>
    </lineage>
</organism>
<dbReference type="Proteomes" id="UP000886523">
    <property type="component" value="Unassembled WGS sequence"/>
</dbReference>
<dbReference type="EMBL" id="MU128996">
    <property type="protein sequence ID" value="KAF9511756.1"/>
    <property type="molecule type" value="Genomic_DNA"/>
</dbReference>
<protein>
    <submittedName>
        <fullName evidence="1">Uncharacterized protein</fullName>
    </submittedName>
</protein>
<evidence type="ECO:0000313" key="2">
    <source>
        <dbReference type="Proteomes" id="UP000886523"/>
    </source>
</evidence>
<dbReference type="AlphaFoldDB" id="A0A9P6AVT8"/>
<evidence type="ECO:0000313" key="1">
    <source>
        <dbReference type="EMBL" id="KAF9511756.1"/>
    </source>
</evidence>
<keyword evidence="2" id="KW-1185">Reference proteome</keyword>
<name>A0A9P6AVT8_9AGAM</name>
<gene>
    <name evidence="1" type="ORF">BS47DRAFT_1394851</name>
</gene>
<proteinExistence type="predicted"/>
<accession>A0A9P6AVT8</accession>
<reference evidence="1" key="1">
    <citation type="journal article" date="2020" name="Nat. Commun.">
        <title>Large-scale genome sequencing of mycorrhizal fungi provides insights into the early evolution of symbiotic traits.</title>
        <authorList>
            <person name="Miyauchi S."/>
            <person name="Kiss E."/>
            <person name="Kuo A."/>
            <person name="Drula E."/>
            <person name="Kohler A."/>
            <person name="Sanchez-Garcia M."/>
            <person name="Morin E."/>
            <person name="Andreopoulos B."/>
            <person name="Barry K.W."/>
            <person name="Bonito G."/>
            <person name="Buee M."/>
            <person name="Carver A."/>
            <person name="Chen C."/>
            <person name="Cichocki N."/>
            <person name="Clum A."/>
            <person name="Culley D."/>
            <person name="Crous P.W."/>
            <person name="Fauchery L."/>
            <person name="Girlanda M."/>
            <person name="Hayes R.D."/>
            <person name="Keri Z."/>
            <person name="LaButti K."/>
            <person name="Lipzen A."/>
            <person name="Lombard V."/>
            <person name="Magnuson J."/>
            <person name="Maillard F."/>
            <person name="Murat C."/>
            <person name="Nolan M."/>
            <person name="Ohm R.A."/>
            <person name="Pangilinan J."/>
            <person name="Pereira M.F."/>
            <person name="Perotto S."/>
            <person name="Peter M."/>
            <person name="Pfister S."/>
            <person name="Riley R."/>
            <person name="Sitrit Y."/>
            <person name="Stielow J.B."/>
            <person name="Szollosi G."/>
            <person name="Zifcakova L."/>
            <person name="Stursova M."/>
            <person name="Spatafora J.W."/>
            <person name="Tedersoo L."/>
            <person name="Vaario L.M."/>
            <person name="Yamada A."/>
            <person name="Yan M."/>
            <person name="Wang P."/>
            <person name="Xu J."/>
            <person name="Bruns T."/>
            <person name="Baldrian P."/>
            <person name="Vilgalys R."/>
            <person name="Dunand C."/>
            <person name="Henrissat B."/>
            <person name="Grigoriev I.V."/>
            <person name="Hibbett D."/>
            <person name="Nagy L.G."/>
            <person name="Martin F.M."/>
        </authorList>
    </citation>
    <scope>NUCLEOTIDE SEQUENCE</scope>
    <source>
        <strain evidence="1">UP504</strain>
    </source>
</reference>
<sequence>MEFPGAPSVHAASLFMRVRTLTDIVGLPSFSSPSFSFAKDNRYLTILSNSNGFPSSTQRSEAQFHIPLASLCQSSTYGDAWATPLEFWSKDVHYGLGGDYGISSGRLIRLAHQIGSYFHVYFFHLNRFRTARFGRTGADSGTDYAPLHVIKSDVPACTVLSSVHAFFATMSTSCFGQYVICSFLVVDSLS</sequence>